<accession>A0A1C1YQH4</accession>
<sequence>MKSTRDKTLGIVGSANGRIVLACSAFVISMVGVSYAAVPLYQLFCQVTGYGGTTQRVEQMSDTILDRTIKVRFDSNVAAGLPWKFKPVDREVEIRIGETVQIAYTAENLSQDSTYGQATFNVTPMSAGAYFNKIQCFCFTENELKPGETMNMPVVFFVDPAIVDDPDAKDVNTITLSYTFFPQEPQNPVAAAAKPEADSDTL</sequence>
<keyword evidence="10" id="KW-1003">Cell membrane</keyword>
<evidence type="ECO:0000313" key="13">
    <source>
        <dbReference type="Proteomes" id="UP000094795"/>
    </source>
</evidence>
<dbReference type="PANTHER" id="PTHR21320">
    <property type="entry name" value="CYTOCHROME C OXIDASE ASSEMBLY PROTEIN COX11-RELATED"/>
    <property type="match status" value="1"/>
</dbReference>
<protein>
    <recommendedName>
        <fullName evidence="4 10">Cytochrome c oxidase assembly protein CtaG</fullName>
    </recommendedName>
</protein>
<evidence type="ECO:0000256" key="2">
    <source>
        <dbReference type="ARBA" id="ARBA00004382"/>
    </source>
</evidence>
<dbReference type="Gene3D" id="2.60.370.10">
    <property type="entry name" value="Ctag/Cox11"/>
    <property type="match status" value="1"/>
</dbReference>
<dbReference type="FunFam" id="2.60.370.10:FF:000001">
    <property type="entry name" value="COX11 cytochrome c oxidase assembly homolog"/>
    <property type="match status" value="1"/>
</dbReference>
<keyword evidence="8 10" id="KW-0186">Copper</keyword>
<dbReference type="SUPFAM" id="SSF110111">
    <property type="entry name" value="Ctag/Cox11"/>
    <property type="match status" value="1"/>
</dbReference>
<dbReference type="NCBIfam" id="NF003465">
    <property type="entry name" value="PRK05089.1"/>
    <property type="match status" value="1"/>
</dbReference>
<evidence type="ECO:0000256" key="1">
    <source>
        <dbReference type="ARBA" id="ARBA00004007"/>
    </source>
</evidence>
<dbReference type="RefSeq" id="WP_066184563.1">
    <property type="nucleotide sequence ID" value="NZ_LQZT01000050.1"/>
</dbReference>
<evidence type="ECO:0000313" key="12">
    <source>
        <dbReference type="EMBL" id="OCW55620.1"/>
    </source>
</evidence>
<dbReference type="GO" id="GO:0005886">
    <property type="term" value="C:plasma membrane"/>
    <property type="evidence" value="ECO:0007669"/>
    <property type="project" value="UniProtKB-SubCell"/>
</dbReference>
<dbReference type="Pfam" id="PF04442">
    <property type="entry name" value="CtaG_Cox11"/>
    <property type="match status" value="1"/>
</dbReference>
<dbReference type="Proteomes" id="UP000094795">
    <property type="component" value="Unassembled WGS sequence"/>
</dbReference>
<feature type="topological domain" description="Cytoplasmic" evidence="10">
    <location>
        <begin position="1"/>
        <end position="15"/>
    </location>
</feature>
<keyword evidence="9 10" id="KW-0472">Membrane</keyword>
<dbReference type="PIRSF" id="PIRSF005413">
    <property type="entry name" value="COX11"/>
    <property type="match status" value="1"/>
</dbReference>
<evidence type="ECO:0000256" key="4">
    <source>
        <dbReference type="ARBA" id="ARBA00015384"/>
    </source>
</evidence>
<proteinExistence type="inferred from homology"/>
<comment type="caution">
    <text evidence="12">The sequence shown here is derived from an EMBL/GenBank/DDBJ whole genome shotgun (WGS) entry which is preliminary data.</text>
</comment>
<reference evidence="12 13" key="1">
    <citation type="submission" date="2015-12" db="EMBL/GenBank/DDBJ databases">
        <authorList>
            <person name="Shamseldin A."/>
            <person name="Moawad H."/>
            <person name="Abd El-Rahim W.M."/>
            <person name="Sadowsky M.J."/>
        </authorList>
    </citation>
    <scope>NUCLEOTIDE SEQUENCE [LARGE SCALE GENOMIC DNA]</scope>
    <source>
        <strain evidence="12 13">JC234</strain>
    </source>
</reference>
<keyword evidence="6 10" id="KW-0735">Signal-anchor</keyword>
<keyword evidence="5 10" id="KW-0812">Transmembrane</keyword>
<dbReference type="GO" id="GO:0005507">
    <property type="term" value="F:copper ion binding"/>
    <property type="evidence" value="ECO:0007669"/>
    <property type="project" value="InterPro"/>
</dbReference>
<evidence type="ECO:0000256" key="8">
    <source>
        <dbReference type="ARBA" id="ARBA00023008"/>
    </source>
</evidence>
<name>A0A1C1YQH4_9HYPH</name>
<evidence type="ECO:0000256" key="10">
    <source>
        <dbReference type="HAMAP-Rule" id="MF_00155"/>
    </source>
</evidence>
<dbReference type="GO" id="GO:0008535">
    <property type="term" value="P:respiratory chain complex IV assembly"/>
    <property type="evidence" value="ECO:0007669"/>
    <property type="project" value="UniProtKB-UniRule"/>
</dbReference>
<dbReference type="InterPro" id="IPR023471">
    <property type="entry name" value="CtaG/Cox11_dom_sf"/>
</dbReference>
<keyword evidence="7 10" id="KW-1133">Transmembrane helix</keyword>
<comment type="function">
    <text evidence="1 10">Exerts its effect at some terminal stage of cytochrome c oxidase synthesis, probably by being involved in the insertion of the copper B into subunit I.</text>
</comment>
<evidence type="ECO:0000256" key="6">
    <source>
        <dbReference type="ARBA" id="ARBA00022968"/>
    </source>
</evidence>
<dbReference type="InterPro" id="IPR007533">
    <property type="entry name" value="Cyt_c_oxidase_assmbl_CtaG"/>
</dbReference>
<dbReference type="OrthoDB" id="9804841at2"/>
<keyword evidence="13" id="KW-1185">Reference proteome</keyword>
<dbReference type="PANTHER" id="PTHR21320:SF3">
    <property type="entry name" value="CYTOCHROME C OXIDASE ASSEMBLY PROTEIN COX11, MITOCHONDRIAL-RELATED"/>
    <property type="match status" value="1"/>
</dbReference>
<feature type="topological domain" description="Periplasmic" evidence="10">
    <location>
        <begin position="38"/>
        <end position="202"/>
    </location>
</feature>
<keyword evidence="10" id="KW-0997">Cell inner membrane</keyword>
<dbReference type="HAMAP" id="MF_00155">
    <property type="entry name" value="CtaG"/>
    <property type="match status" value="1"/>
</dbReference>
<gene>
    <name evidence="10" type="primary">ctaG</name>
    <name evidence="12" type="ORF">AWJ14_06440</name>
</gene>
<organism evidence="12 13">
    <name type="scientific">Hoeflea olei</name>
    <dbReference type="NCBI Taxonomy" id="1480615"/>
    <lineage>
        <taxon>Bacteria</taxon>
        <taxon>Pseudomonadati</taxon>
        <taxon>Pseudomonadota</taxon>
        <taxon>Alphaproteobacteria</taxon>
        <taxon>Hyphomicrobiales</taxon>
        <taxon>Rhizobiaceae</taxon>
        <taxon>Hoeflea</taxon>
    </lineage>
</organism>
<evidence type="ECO:0000256" key="7">
    <source>
        <dbReference type="ARBA" id="ARBA00022989"/>
    </source>
</evidence>
<evidence type="ECO:0000256" key="11">
    <source>
        <dbReference type="SAM" id="Phobius"/>
    </source>
</evidence>
<dbReference type="AlphaFoldDB" id="A0A1C1YQH4"/>
<dbReference type="EMBL" id="LQZT01000050">
    <property type="protein sequence ID" value="OCW55620.1"/>
    <property type="molecule type" value="Genomic_DNA"/>
</dbReference>
<evidence type="ECO:0000256" key="3">
    <source>
        <dbReference type="ARBA" id="ARBA00009620"/>
    </source>
</evidence>
<comment type="similarity">
    <text evidence="3 10">Belongs to the COX11/CtaG family.</text>
</comment>
<dbReference type="STRING" id="1480615.AWJ14_06440"/>
<comment type="subcellular location">
    <subcellularLocation>
        <location evidence="2 10">Cell inner membrane</location>
        <topology evidence="2 10">Single-pass type II membrane protein</topology>
        <orientation evidence="2 10">Periplasmic side</orientation>
    </subcellularLocation>
</comment>
<evidence type="ECO:0000256" key="5">
    <source>
        <dbReference type="ARBA" id="ARBA00022692"/>
    </source>
</evidence>
<evidence type="ECO:0000256" key="9">
    <source>
        <dbReference type="ARBA" id="ARBA00023136"/>
    </source>
</evidence>
<feature type="transmembrane region" description="Helical" evidence="11">
    <location>
        <begin position="20"/>
        <end position="38"/>
    </location>
</feature>